<organism evidence="1 2">
    <name type="scientific">Ignisphaera aggregans</name>
    <dbReference type="NCBI Taxonomy" id="334771"/>
    <lineage>
        <taxon>Archaea</taxon>
        <taxon>Thermoproteota</taxon>
        <taxon>Thermoprotei</taxon>
        <taxon>Desulfurococcales</taxon>
        <taxon>Desulfurococcaceae</taxon>
        <taxon>Ignisphaera</taxon>
    </lineage>
</organism>
<evidence type="ECO:0000313" key="2">
    <source>
        <dbReference type="Proteomes" id="UP000605805"/>
    </source>
</evidence>
<name>A0A833DVI6_9CREN</name>
<proteinExistence type="predicted"/>
<dbReference type="AlphaFoldDB" id="A0A833DVI6"/>
<comment type="caution">
    <text evidence="1">The sequence shown here is derived from an EMBL/GenBank/DDBJ whole genome shotgun (WGS) entry which is preliminary data.</text>
</comment>
<sequence>MVRVELSEDFNRLLRRYSESIRKDAIKLLDELVMGKVKALQLRGKLSKFASLRLSRELFIVIRYVADQKYVIAYSIARRESLVEELRRHIQKAKA</sequence>
<reference evidence="1" key="1">
    <citation type="journal article" date="2020" name="ISME J.">
        <title>Gammaproteobacteria mediating utilization of methyl-, sulfur- and petroleum organic compounds in deep ocean hydrothermal plumes.</title>
        <authorList>
            <person name="Zhou Z."/>
            <person name="Liu Y."/>
            <person name="Pan J."/>
            <person name="Cron B.R."/>
            <person name="Toner B.M."/>
            <person name="Anantharaman K."/>
            <person name="Breier J.A."/>
            <person name="Dick G.J."/>
            <person name="Li M."/>
        </authorList>
    </citation>
    <scope>NUCLEOTIDE SEQUENCE</scope>
    <source>
        <strain evidence="1">SZUA-1435</strain>
    </source>
</reference>
<gene>
    <name evidence="1" type="ORF">EYH02_05515</name>
</gene>
<evidence type="ECO:0008006" key="3">
    <source>
        <dbReference type="Google" id="ProtNLM"/>
    </source>
</evidence>
<accession>A0A833DVI6</accession>
<dbReference type="EMBL" id="DQTV01000109">
    <property type="protein sequence ID" value="HIP57505.1"/>
    <property type="molecule type" value="Genomic_DNA"/>
</dbReference>
<protein>
    <recommendedName>
        <fullName evidence="3">Type II toxin-antitoxin system RelE/ParE family toxin</fullName>
    </recommendedName>
</protein>
<dbReference type="Proteomes" id="UP000605805">
    <property type="component" value="Unassembled WGS sequence"/>
</dbReference>
<evidence type="ECO:0000313" key="1">
    <source>
        <dbReference type="EMBL" id="HIP57505.1"/>
    </source>
</evidence>